<dbReference type="PANTHER" id="PTHR30050:SF4">
    <property type="entry name" value="ATP-BINDING PROTEIN RV3427C IN INSERTION SEQUENCE-RELATED"/>
    <property type="match status" value="1"/>
</dbReference>
<feature type="domain" description="IstB-like ATP-binding" evidence="2">
    <location>
        <begin position="105"/>
        <end position="264"/>
    </location>
</feature>
<dbReference type="Pfam" id="PF01695">
    <property type="entry name" value="IstB_IS21"/>
    <property type="match status" value="1"/>
</dbReference>
<reference evidence="3 4" key="1">
    <citation type="submission" date="2020-10" db="EMBL/GenBank/DDBJ databases">
        <title>Resistance determinants and their genetic context in bacteria from a longitudinal study of pigs reared under conventional and antibiotic-free husbandry practices.</title>
        <authorList>
            <person name="Poulin-Laprade D."/>
            <person name="Brouard J.-S."/>
            <person name="Gagnon N."/>
            <person name="Turcotte A."/>
            <person name="Langlois A."/>
            <person name="Matte J.J."/>
            <person name="Carrillo C.D."/>
            <person name="Zaheer R."/>
            <person name="McAllister T."/>
            <person name="Topp E."/>
            <person name="Talbot G."/>
        </authorList>
    </citation>
    <scope>NUCLEOTIDE SEQUENCE [LARGE SCALE GENOMIC DNA]</scope>
    <source>
        <strain evidence="3 4">Res13-Abat-PEB01-P1-04-A</strain>
    </source>
</reference>
<dbReference type="EMBL" id="CP062916">
    <property type="protein sequence ID" value="QPF06603.1"/>
    <property type="molecule type" value="Genomic_DNA"/>
</dbReference>
<keyword evidence="1" id="KW-0175">Coiled coil</keyword>
<evidence type="ECO:0000259" key="2">
    <source>
        <dbReference type="Pfam" id="PF01695"/>
    </source>
</evidence>
<dbReference type="Proteomes" id="UP000594500">
    <property type="component" value="Chromosome"/>
</dbReference>
<dbReference type="InterPro" id="IPR027417">
    <property type="entry name" value="P-loop_NTPase"/>
</dbReference>
<dbReference type="AlphaFoldDB" id="A0AAP9XLE2"/>
<evidence type="ECO:0000313" key="3">
    <source>
        <dbReference type="EMBL" id="QPF06603.1"/>
    </source>
</evidence>
<accession>A0AAP9XLE2</accession>
<dbReference type="PANTHER" id="PTHR30050">
    <property type="entry name" value="CHROMOSOMAL REPLICATION INITIATOR PROTEIN DNAA"/>
    <property type="match status" value="1"/>
</dbReference>
<dbReference type="Gene3D" id="3.40.50.300">
    <property type="entry name" value="P-loop containing nucleotide triphosphate hydrolases"/>
    <property type="match status" value="1"/>
</dbReference>
<dbReference type="InterPro" id="IPR002611">
    <property type="entry name" value="IstB_ATP-bd"/>
</dbReference>
<dbReference type="RefSeq" id="WP_195709373.1">
    <property type="nucleotide sequence ID" value="NZ_CP062916.1"/>
</dbReference>
<gene>
    <name evidence="3" type="ORF">IMO34_14560</name>
</gene>
<proteinExistence type="predicted"/>
<keyword evidence="3" id="KW-0067">ATP-binding</keyword>
<evidence type="ECO:0000313" key="4">
    <source>
        <dbReference type="Proteomes" id="UP000594500"/>
    </source>
</evidence>
<keyword evidence="3" id="KW-0547">Nucleotide-binding</keyword>
<organism evidence="3 4">
    <name type="scientific">Raoultella terrigena</name>
    <name type="common">Klebsiella terrigena</name>
    <dbReference type="NCBI Taxonomy" id="577"/>
    <lineage>
        <taxon>Bacteria</taxon>
        <taxon>Pseudomonadati</taxon>
        <taxon>Pseudomonadota</taxon>
        <taxon>Gammaproteobacteria</taxon>
        <taxon>Enterobacterales</taxon>
        <taxon>Enterobacteriaceae</taxon>
        <taxon>Klebsiella/Raoultella group</taxon>
        <taxon>Raoultella</taxon>
    </lineage>
</organism>
<protein>
    <submittedName>
        <fullName evidence="3">ATP-binding protein</fullName>
    </submittedName>
</protein>
<sequence>MLNLNQQKARHDLKADRERLAEELNFALEHKIPWGYSGWDSGKAEITTCEKHGDFERFTLVGKAFRGGENFKHSQCPACLRAQLAEIDAELRALRVADLMDNAGIARRFEECEFENYHPVNQGASKNLAGCRHYAENWPQVFETGKGLVMTGNCGTGKNHLAISTAKAIIRNHLARVEITDVMRVMRAVKSTWRHNSETTEDSVLERYASLDLLIIDEVGVQFGSASELAILQEIVNARYESVLPTILISNLTFEQLKDSIGERIVDRVTNGGRNRLAFNWESFRGNDGVPE</sequence>
<feature type="coiled-coil region" evidence="1">
    <location>
        <begin position="3"/>
        <end position="30"/>
    </location>
</feature>
<dbReference type="GO" id="GO:0005524">
    <property type="term" value="F:ATP binding"/>
    <property type="evidence" value="ECO:0007669"/>
    <property type="project" value="UniProtKB-KW"/>
</dbReference>
<evidence type="ECO:0000256" key="1">
    <source>
        <dbReference type="SAM" id="Coils"/>
    </source>
</evidence>
<dbReference type="GO" id="GO:0006260">
    <property type="term" value="P:DNA replication"/>
    <property type="evidence" value="ECO:0007669"/>
    <property type="project" value="TreeGrafter"/>
</dbReference>
<name>A0AAP9XLE2_RAOTE</name>
<dbReference type="SUPFAM" id="SSF52540">
    <property type="entry name" value="P-loop containing nucleoside triphosphate hydrolases"/>
    <property type="match status" value="1"/>
</dbReference>